<sequence length="218" mass="24803">MKRRLNILCLLVMLVFCYSVFESAYYFGNAFMAGFQAGMNSVSDKDKKELAWISNIRSVALFPDDFTERTDSVFNEKSGEYVPAIYGKMLVGVETPVNIWLKFLTMLFNTIGIFSMILSVIFFFWLIVAINKSDIFNWKNVHRLRWLGAFLILNFLCEAIPNYISIYELSGVFSIPGYSLNLSCLVSKLTLVLGLVSLVVGEVFAIGLKMKEEQELTI</sequence>
<feature type="transmembrane region" description="Helical" evidence="1">
    <location>
        <begin position="146"/>
        <end position="166"/>
    </location>
</feature>
<dbReference type="Pfam" id="PF11188">
    <property type="entry name" value="DUF2975"/>
    <property type="match status" value="1"/>
</dbReference>
<proteinExistence type="predicted"/>
<comment type="caution">
    <text evidence="2">The sequence shown here is derived from an EMBL/GenBank/DDBJ whole genome shotgun (WGS) entry which is preliminary data.</text>
</comment>
<dbReference type="RefSeq" id="WP_262434198.1">
    <property type="nucleotide sequence ID" value="NZ_JACRTF010000001.1"/>
</dbReference>
<dbReference type="AlphaFoldDB" id="A0A926IJP1"/>
<keyword evidence="1" id="KW-1133">Transmembrane helix</keyword>
<accession>A0A926IJP1</accession>
<dbReference type="EMBL" id="JACRTF010000001">
    <property type="protein sequence ID" value="MBC8593037.1"/>
    <property type="molecule type" value="Genomic_DNA"/>
</dbReference>
<keyword evidence="1" id="KW-0472">Membrane</keyword>
<gene>
    <name evidence="2" type="ORF">H8744_07160</name>
</gene>
<feature type="transmembrane region" description="Helical" evidence="1">
    <location>
        <begin position="186"/>
        <end position="208"/>
    </location>
</feature>
<reference evidence="2" key="1">
    <citation type="submission" date="2020-08" db="EMBL/GenBank/DDBJ databases">
        <title>Genome public.</title>
        <authorList>
            <person name="Liu C."/>
            <person name="Sun Q."/>
        </authorList>
    </citation>
    <scope>NUCLEOTIDE SEQUENCE</scope>
    <source>
        <strain evidence="2">N12</strain>
    </source>
</reference>
<organism evidence="2 3">
    <name type="scientific">Jilunia laotingensis</name>
    <dbReference type="NCBI Taxonomy" id="2763675"/>
    <lineage>
        <taxon>Bacteria</taxon>
        <taxon>Pseudomonadati</taxon>
        <taxon>Bacteroidota</taxon>
        <taxon>Bacteroidia</taxon>
        <taxon>Bacteroidales</taxon>
        <taxon>Bacteroidaceae</taxon>
        <taxon>Jilunia</taxon>
    </lineage>
</organism>
<keyword evidence="3" id="KW-1185">Reference proteome</keyword>
<name>A0A926IJP1_9BACT</name>
<dbReference type="InterPro" id="IPR021354">
    <property type="entry name" value="DUF2975"/>
</dbReference>
<evidence type="ECO:0000313" key="3">
    <source>
        <dbReference type="Proteomes" id="UP000651085"/>
    </source>
</evidence>
<keyword evidence="1" id="KW-0812">Transmembrane</keyword>
<protein>
    <submittedName>
        <fullName evidence="2">DUF2975 domain-containing protein</fullName>
    </submittedName>
</protein>
<evidence type="ECO:0000256" key="1">
    <source>
        <dbReference type="SAM" id="Phobius"/>
    </source>
</evidence>
<feature type="transmembrane region" description="Helical" evidence="1">
    <location>
        <begin position="99"/>
        <end position="126"/>
    </location>
</feature>
<dbReference type="Proteomes" id="UP000651085">
    <property type="component" value="Unassembled WGS sequence"/>
</dbReference>
<evidence type="ECO:0000313" key="2">
    <source>
        <dbReference type="EMBL" id="MBC8593037.1"/>
    </source>
</evidence>